<protein>
    <submittedName>
        <fullName evidence="1">Uncharacterized protein</fullName>
    </submittedName>
</protein>
<evidence type="ECO:0000313" key="1">
    <source>
        <dbReference type="EMBL" id="RBP49351.1"/>
    </source>
</evidence>
<dbReference type="InParanoid" id="A0A395JJX6"/>
<comment type="caution">
    <text evidence="1">The sequence shown here is derived from an EMBL/GenBank/DDBJ whole genome shotgun (WGS) entry which is preliminary data.</text>
</comment>
<dbReference type="AlphaFoldDB" id="A0A395JJX6"/>
<gene>
    <name evidence="1" type="ORF">DFR28_104282</name>
</gene>
<accession>A0A395JJX6</accession>
<keyword evidence="2" id="KW-1185">Reference proteome</keyword>
<reference evidence="1 2" key="1">
    <citation type="submission" date="2018-06" db="EMBL/GenBank/DDBJ databases">
        <title>Genomic Encyclopedia of Type Strains, Phase IV (KMG-IV): sequencing the most valuable type-strain genomes for metagenomic binning, comparative biology and taxonomic classification.</title>
        <authorList>
            <person name="Goeker M."/>
        </authorList>
    </citation>
    <scope>NUCLEOTIDE SEQUENCE [LARGE SCALE GENOMIC DNA]</scope>
    <source>
        <strain evidence="1 2">DSM 24032</strain>
    </source>
</reference>
<proteinExistence type="predicted"/>
<organism evidence="1 2">
    <name type="scientific">Arenicella xantha</name>
    <dbReference type="NCBI Taxonomy" id="644221"/>
    <lineage>
        <taxon>Bacteria</taxon>
        <taxon>Pseudomonadati</taxon>
        <taxon>Pseudomonadota</taxon>
        <taxon>Gammaproteobacteria</taxon>
        <taxon>Arenicellales</taxon>
        <taxon>Arenicellaceae</taxon>
        <taxon>Arenicella</taxon>
    </lineage>
</organism>
<dbReference type="EMBL" id="QNRT01000004">
    <property type="protein sequence ID" value="RBP49351.1"/>
    <property type="molecule type" value="Genomic_DNA"/>
</dbReference>
<sequence length="193" mass="21599">MTKSLFTIIIFLILGFSSKILANESNSELASIIINTMQFTNRSMNTYQNLAEKSISVTGLKPTKSAVECSLNTFIPAQIEYEVDTMANALDYSDLEKGANLAELNAVVNAGIFIVENKRELIDRALSEKAYVETSLWRQAAENEADLDSKQEILNFADWVDQNFKTYLPKYADRSLAMTLMLSRLAIECAENS</sequence>
<dbReference type="Proteomes" id="UP000253083">
    <property type="component" value="Unassembled WGS sequence"/>
</dbReference>
<evidence type="ECO:0000313" key="2">
    <source>
        <dbReference type="Proteomes" id="UP000253083"/>
    </source>
</evidence>
<name>A0A395JJX6_9GAMM</name>